<name>A0A561WLA9_ACTTI</name>
<dbReference type="AlphaFoldDB" id="A0A561WLA9"/>
<gene>
    <name evidence="2" type="ORF">FHX34_1021212</name>
</gene>
<evidence type="ECO:0000313" key="3">
    <source>
        <dbReference type="Proteomes" id="UP000320239"/>
    </source>
</evidence>
<proteinExistence type="predicted"/>
<feature type="compositionally biased region" description="Low complexity" evidence="1">
    <location>
        <begin position="37"/>
        <end position="46"/>
    </location>
</feature>
<dbReference type="OrthoDB" id="3298263at2"/>
<dbReference type="PROSITE" id="PS51257">
    <property type="entry name" value="PROKAR_LIPOPROTEIN"/>
    <property type="match status" value="1"/>
</dbReference>
<protein>
    <recommendedName>
        <fullName evidence="4">Lipoprotein</fullName>
    </recommendedName>
</protein>
<evidence type="ECO:0000256" key="1">
    <source>
        <dbReference type="SAM" id="MobiDB-lite"/>
    </source>
</evidence>
<dbReference type="Proteomes" id="UP000320239">
    <property type="component" value="Unassembled WGS sequence"/>
</dbReference>
<dbReference type="RefSeq" id="WP_145830858.1">
    <property type="nucleotide sequence ID" value="NZ_BOMX01000111.1"/>
</dbReference>
<sequence>MRRATQLIAALLGGLTAGCGPEPPAAPPTPSPPAASPAPVTAAGEARAAAPDSVSRPPAGDARPLGSGQDIRTADLAARVRVTEEPAGPDQAGDPPYVVRVTVRVLRGTWEFGPALVRLRYAGGSESGPIDGASRPPGAMTLHTGASFTWRVPFEHSAGVGIGAGAQILVIDARGVVLAAWTT</sequence>
<feature type="region of interest" description="Disordered" evidence="1">
    <location>
        <begin position="15"/>
        <end position="72"/>
    </location>
</feature>
<keyword evidence="3" id="KW-1185">Reference proteome</keyword>
<comment type="caution">
    <text evidence="2">The sequence shown here is derived from an EMBL/GenBank/DDBJ whole genome shotgun (WGS) entry which is preliminary data.</text>
</comment>
<reference evidence="2 3" key="1">
    <citation type="submission" date="2019-06" db="EMBL/GenBank/DDBJ databases">
        <title>Sequencing the genomes of 1000 actinobacteria strains.</title>
        <authorList>
            <person name="Klenk H.-P."/>
        </authorList>
    </citation>
    <scope>NUCLEOTIDE SEQUENCE [LARGE SCALE GENOMIC DNA]</scope>
    <source>
        <strain evidence="2 3">DSM 43866</strain>
    </source>
</reference>
<accession>A0A561WLA9</accession>
<evidence type="ECO:0008006" key="4">
    <source>
        <dbReference type="Google" id="ProtNLM"/>
    </source>
</evidence>
<feature type="compositionally biased region" description="Pro residues" evidence="1">
    <location>
        <begin position="21"/>
        <end position="36"/>
    </location>
</feature>
<organism evidence="2 3">
    <name type="scientific">Actinoplanes teichomyceticus</name>
    <dbReference type="NCBI Taxonomy" id="1867"/>
    <lineage>
        <taxon>Bacteria</taxon>
        <taxon>Bacillati</taxon>
        <taxon>Actinomycetota</taxon>
        <taxon>Actinomycetes</taxon>
        <taxon>Micromonosporales</taxon>
        <taxon>Micromonosporaceae</taxon>
        <taxon>Actinoplanes</taxon>
    </lineage>
</organism>
<dbReference type="EMBL" id="VIWY01000002">
    <property type="protein sequence ID" value="TWG24652.1"/>
    <property type="molecule type" value="Genomic_DNA"/>
</dbReference>
<evidence type="ECO:0000313" key="2">
    <source>
        <dbReference type="EMBL" id="TWG24652.1"/>
    </source>
</evidence>